<dbReference type="AlphaFoldDB" id="A0A8H7CZ95"/>
<name>A0A8H7CZ95_9AGAR</name>
<dbReference type="OrthoDB" id="2163491at2759"/>
<sequence>MLERKSLALIDLVLEEWRKLAFKLDNCHNLRGQKSCGNLVYVDALGQSIVVEGAGVQEFYEHTVVSCNFRIAATVWWIEPNYATAPNRTEDSSLQK</sequence>
<proteinExistence type="predicted"/>
<accession>A0A8H7CZ95</accession>
<keyword evidence="2" id="KW-1185">Reference proteome</keyword>
<gene>
    <name evidence="1" type="ORF">MVEN_00939400</name>
</gene>
<protein>
    <submittedName>
        <fullName evidence="1">2OG-FeII-Oxy-2 domain-containing protein</fullName>
    </submittedName>
</protein>
<dbReference type="Proteomes" id="UP000620124">
    <property type="component" value="Unassembled WGS sequence"/>
</dbReference>
<comment type="caution">
    <text evidence="1">The sequence shown here is derived from an EMBL/GenBank/DDBJ whole genome shotgun (WGS) entry which is preliminary data.</text>
</comment>
<reference evidence="1" key="1">
    <citation type="submission" date="2020-05" db="EMBL/GenBank/DDBJ databases">
        <title>Mycena genomes resolve the evolution of fungal bioluminescence.</title>
        <authorList>
            <person name="Tsai I.J."/>
        </authorList>
    </citation>
    <scope>NUCLEOTIDE SEQUENCE</scope>
    <source>
        <strain evidence="1">CCC161011</strain>
    </source>
</reference>
<organism evidence="1 2">
    <name type="scientific">Mycena venus</name>
    <dbReference type="NCBI Taxonomy" id="2733690"/>
    <lineage>
        <taxon>Eukaryota</taxon>
        <taxon>Fungi</taxon>
        <taxon>Dikarya</taxon>
        <taxon>Basidiomycota</taxon>
        <taxon>Agaricomycotina</taxon>
        <taxon>Agaricomycetes</taxon>
        <taxon>Agaricomycetidae</taxon>
        <taxon>Agaricales</taxon>
        <taxon>Marasmiineae</taxon>
        <taxon>Mycenaceae</taxon>
        <taxon>Mycena</taxon>
    </lineage>
</organism>
<dbReference type="EMBL" id="JACAZI010000007">
    <property type="protein sequence ID" value="KAF7356094.1"/>
    <property type="molecule type" value="Genomic_DNA"/>
</dbReference>
<evidence type="ECO:0000313" key="2">
    <source>
        <dbReference type="Proteomes" id="UP000620124"/>
    </source>
</evidence>
<evidence type="ECO:0000313" key="1">
    <source>
        <dbReference type="EMBL" id="KAF7356094.1"/>
    </source>
</evidence>